<protein>
    <submittedName>
        <fullName evidence="1">Uncharacterized protein</fullName>
    </submittedName>
</protein>
<proteinExistence type="predicted"/>
<name>A0A6A6J400_9PLEO</name>
<accession>A0A6A6J400</accession>
<evidence type="ECO:0000313" key="1">
    <source>
        <dbReference type="EMBL" id="KAF2256203.1"/>
    </source>
</evidence>
<dbReference type="EMBL" id="ML987189">
    <property type="protein sequence ID" value="KAF2256203.1"/>
    <property type="molecule type" value="Genomic_DNA"/>
</dbReference>
<dbReference type="Proteomes" id="UP000800094">
    <property type="component" value="Unassembled WGS sequence"/>
</dbReference>
<dbReference type="AlphaFoldDB" id="A0A6A6J400"/>
<reference evidence="1" key="1">
    <citation type="journal article" date="2020" name="Stud. Mycol.">
        <title>101 Dothideomycetes genomes: a test case for predicting lifestyles and emergence of pathogens.</title>
        <authorList>
            <person name="Haridas S."/>
            <person name="Albert R."/>
            <person name="Binder M."/>
            <person name="Bloem J."/>
            <person name="Labutti K."/>
            <person name="Salamov A."/>
            <person name="Andreopoulos B."/>
            <person name="Baker S."/>
            <person name="Barry K."/>
            <person name="Bills G."/>
            <person name="Bluhm B."/>
            <person name="Cannon C."/>
            <person name="Castanera R."/>
            <person name="Culley D."/>
            <person name="Daum C."/>
            <person name="Ezra D."/>
            <person name="Gonzalez J."/>
            <person name="Henrissat B."/>
            <person name="Kuo A."/>
            <person name="Liang C."/>
            <person name="Lipzen A."/>
            <person name="Lutzoni F."/>
            <person name="Magnuson J."/>
            <person name="Mondo S."/>
            <person name="Nolan M."/>
            <person name="Ohm R."/>
            <person name="Pangilinan J."/>
            <person name="Park H.-J."/>
            <person name="Ramirez L."/>
            <person name="Alfaro M."/>
            <person name="Sun H."/>
            <person name="Tritt A."/>
            <person name="Yoshinaga Y."/>
            <person name="Zwiers L.-H."/>
            <person name="Turgeon B."/>
            <person name="Goodwin S."/>
            <person name="Spatafora J."/>
            <person name="Crous P."/>
            <person name="Grigoriev I."/>
        </authorList>
    </citation>
    <scope>NUCLEOTIDE SEQUENCE</scope>
    <source>
        <strain evidence="1">CBS 122368</strain>
    </source>
</reference>
<organism evidence="1 2">
    <name type="scientific">Trematosphaeria pertusa</name>
    <dbReference type="NCBI Taxonomy" id="390896"/>
    <lineage>
        <taxon>Eukaryota</taxon>
        <taxon>Fungi</taxon>
        <taxon>Dikarya</taxon>
        <taxon>Ascomycota</taxon>
        <taxon>Pezizomycotina</taxon>
        <taxon>Dothideomycetes</taxon>
        <taxon>Pleosporomycetidae</taxon>
        <taxon>Pleosporales</taxon>
        <taxon>Massarineae</taxon>
        <taxon>Trematosphaeriaceae</taxon>
        <taxon>Trematosphaeria</taxon>
    </lineage>
</organism>
<dbReference type="RefSeq" id="XP_033691207.1">
    <property type="nucleotide sequence ID" value="XM_033832490.1"/>
</dbReference>
<dbReference type="GeneID" id="54585820"/>
<sequence length="246" mass="28178">MKEAESSKLQQISTSVWVPIPQCSSWYVGRDDLERIVLSMLRLPWTPFSYLIWKSNNGFWHSLLRESTGLLDHLPLLTARFDTVLERKLGTWKDWNRFEPGKTDFLAELTASLEDSLFEYPSLTRLSIGVLYITNVDFCAQINALLDTQSRTFINLVAKFDTKSGKIEWERDSTRYEFSFQSPVLEEGAQEIGEEVVGDDVVELKSTDLIAMALWAAVRCALWRCSPSSKPLLRFIKSMDSVAHVK</sequence>
<evidence type="ECO:0000313" key="2">
    <source>
        <dbReference type="Proteomes" id="UP000800094"/>
    </source>
</evidence>
<keyword evidence="2" id="KW-1185">Reference proteome</keyword>
<gene>
    <name evidence="1" type="ORF">BU26DRAFT_557677</name>
</gene>